<gene>
    <name evidence="8" type="ORF">SAMN05216366_13723</name>
</gene>
<dbReference type="EMBL" id="FNJQ01000037">
    <property type="protein sequence ID" value="SDP68976.1"/>
    <property type="molecule type" value="Genomic_DNA"/>
</dbReference>
<proteinExistence type="predicted"/>
<dbReference type="SUPFAM" id="SSF51261">
    <property type="entry name" value="Duplicated hybrid motif"/>
    <property type="match status" value="1"/>
</dbReference>
<evidence type="ECO:0000256" key="5">
    <source>
        <dbReference type="ARBA" id="ARBA00022683"/>
    </source>
</evidence>
<keyword evidence="6" id="KW-0418">Kinase</keyword>
<organism evidence="8 9">
    <name type="scientific">Selenomonas ruminantium</name>
    <dbReference type="NCBI Taxonomy" id="971"/>
    <lineage>
        <taxon>Bacteria</taxon>
        <taxon>Bacillati</taxon>
        <taxon>Bacillota</taxon>
        <taxon>Negativicutes</taxon>
        <taxon>Selenomonadales</taxon>
        <taxon>Selenomonadaceae</taxon>
        <taxon>Selenomonas</taxon>
    </lineage>
</organism>
<keyword evidence="4" id="KW-0808">Transferase</keyword>
<evidence type="ECO:0000259" key="7">
    <source>
        <dbReference type="PROSITE" id="PS51093"/>
    </source>
</evidence>
<evidence type="ECO:0000256" key="1">
    <source>
        <dbReference type="ARBA" id="ARBA00004496"/>
    </source>
</evidence>
<evidence type="ECO:0000313" key="9">
    <source>
        <dbReference type="Proteomes" id="UP000182412"/>
    </source>
</evidence>
<dbReference type="PANTHER" id="PTHR45008:SF1">
    <property type="entry name" value="PTS SYSTEM GLUCOSE-SPECIFIC EIIA COMPONENT"/>
    <property type="match status" value="1"/>
</dbReference>
<dbReference type="PANTHER" id="PTHR45008">
    <property type="entry name" value="PTS SYSTEM GLUCOSE-SPECIFIC EIIA COMPONENT"/>
    <property type="match status" value="1"/>
</dbReference>
<dbReference type="Proteomes" id="UP000182412">
    <property type="component" value="Unassembled WGS sequence"/>
</dbReference>
<keyword evidence="2" id="KW-0813">Transport</keyword>
<dbReference type="InterPro" id="IPR050890">
    <property type="entry name" value="PTS_EIIA_component"/>
</dbReference>
<evidence type="ECO:0000256" key="6">
    <source>
        <dbReference type="ARBA" id="ARBA00022777"/>
    </source>
</evidence>
<accession>A0A1H0UTA2</accession>
<feature type="domain" description="PTS EIIA type-1" evidence="7">
    <location>
        <begin position="27"/>
        <end position="131"/>
    </location>
</feature>
<dbReference type="GO" id="GO:0016301">
    <property type="term" value="F:kinase activity"/>
    <property type="evidence" value="ECO:0007669"/>
    <property type="project" value="UniProtKB-KW"/>
</dbReference>
<evidence type="ECO:0000256" key="3">
    <source>
        <dbReference type="ARBA" id="ARBA00022597"/>
    </source>
</evidence>
<evidence type="ECO:0000256" key="4">
    <source>
        <dbReference type="ARBA" id="ARBA00022679"/>
    </source>
</evidence>
<dbReference type="OrthoDB" id="92465at2"/>
<comment type="subcellular location">
    <subcellularLocation>
        <location evidence="1">Cytoplasm</location>
    </subcellularLocation>
</comment>
<dbReference type="InterPro" id="IPR011055">
    <property type="entry name" value="Dup_hybrid_motif"/>
</dbReference>
<reference evidence="8 9" key="1">
    <citation type="submission" date="2016-10" db="EMBL/GenBank/DDBJ databases">
        <authorList>
            <person name="de Groot N.N."/>
        </authorList>
    </citation>
    <scope>NUCLEOTIDE SEQUENCE [LARGE SCALE GENOMIC DNA]</scope>
    <source>
        <strain evidence="8 9">S137</strain>
    </source>
</reference>
<dbReference type="NCBIfam" id="TIGR00830">
    <property type="entry name" value="PTBA"/>
    <property type="match status" value="1"/>
</dbReference>
<evidence type="ECO:0000313" key="8">
    <source>
        <dbReference type="EMBL" id="SDP68976.1"/>
    </source>
</evidence>
<dbReference type="Gene3D" id="2.70.70.10">
    <property type="entry name" value="Glucose Permease (Domain IIA)"/>
    <property type="match status" value="1"/>
</dbReference>
<keyword evidence="5" id="KW-0598">Phosphotransferase system</keyword>
<dbReference type="FunFam" id="2.70.70.10:FF:000001">
    <property type="entry name" value="PTS system glucose-specific IIA component"/>
    <property type="match status" value="1"/>
</dbReference>
<dbReference type="InterPro" id="IPR001127">
    <property type="entry name" value="PTS_EIIA_1_perm"/>
</dbReference>
<sequence length="161" mass="16962">MTTAKSLCQVLLAPFSGKTMELASVPDPVFAEKLTGDGLAIELNSDTVLAPCDGVISLFFDTKHAFAITTDDGIQILVHIGLDSIILNGEGLTALKKSGDRVKAGTPIIKVDLDVLKKNSINMISPVLVVNYDKVSNLKTRSAGCEVSAGSDEVLQYALAV</sequence>
<dbReference type="PROSITE" id="PS51093">
    <property type="entry name" value="PTS_EIIA_TYPE_1"/>
    <property type="match status" value="1"/>
</dbReference>
<dbReference type="GO" id="GO:0009401">
    <property type="term" value="P:phosphoenolpyruvate-dependent sugar phosphotransferase system"/>
    <property type="evidence" value="ECO:0007669"/>
    <property type="project" value="UniProtKB-KW"/>
</dbReference>
<dbReference type="GO" id="GO:0005737">
    <property type="term" value="C:cytoplasm"/>
    <property type="evidence" value="ECO:0007669"/>
    <property type="project" value="UniProtKB-SubCell"/>
</dbReference>
<keyword evidence="3" id="KW-0762">Sugar transport</keyword>
<protein>
    <submittedName>
        <fullName evidence="8">PTS system IIA component, Glc family</fullName>
    </submittedName>
</protein>
<evidence type="ECO:0000256" key="2">
    <source>
        <dbReference type="ARBA" id="ARBA00022448"/>
    </source>
</evidence>
<dbReference type="Pfam" id="PF00358">
    <property type="entry name" value="PTS_EIIA_1"/>
    <property type="match status" value="1"/>
</dbReference>
<name>A0A1H0UTA2_SELRU</name>
<dbReference type="RefSeq" id="WP_074573322.1">
    <property type="nucleotide sequence ID" value="NZ_FNJQ01000037.1"/>
</dbReference>
<dbReference type="AlphaFoldDB" id="A0A1H0UTA2"/>